<reference evidence="2" key="1">
    <citation type="submission" date="2016-06" db="EMBL/GenBank/DDBJ databases">
        <title>Parallel loss of symbiosis genes in relatives of nitrogen-fixing non-legume Parasponia.</title>
        <authorList>
            <person name="Van Velzen R."/>
            <person name="Holmer R."/>
            <person name="Bu F."/>
            <person name="Rutten L."/>
            <person name="Van Zeijl A."/>
            <person name="Liu W."/>
            <person name="Santuari L."/>
            <person name="Cao Q."/>
            <person name="Sharma T."/>
            <person name="Shen D."/>
            <person name="Roswanjaya Y."/>
            <person name="Wardhani T."/>
            <person name="Kalhor M.S."/>
            <person name="Jansen J."/>
            <person name="Van den Hoogen J."/>
            <person name="Gungor B."/>
            <person name="Hartog M."/>
            <person name="Hontelez J."/>
            <person name="Verver J."/>
            <person name="Yang W.-C."/>
            <person name="Schijlen E."/>
            <person name="Repin R."/>
            <person name="Schilthuizen M."/>
            <person name="Schranz E."/>
            <person name="Heidstra R."/>
            <person name="Miyata K."/>
            <person name="Fedorova E."/>
            <person name="Kohlen W."/>
            <person name="Bisseling T."/>
            <person name="Smit S."/>
            <person name="Geurts R."/>
        </authorList>
    </citation>
    <scope>NUCLEOTIDE SEQUENCE [LARGE SCALE GENOMIC DNA]</scope>
    <source>
        <strain evidence="2">cv. WU1-14</strain>
    </source>
</reference>
<sequence length="116" mass="13287">MAGHEARTLITMNWITKKCEKEEKSEKLKIKKAMKKGNIDGAQIYVENAIHKQTEQMNYLCLATRLDTIVTRLDNQANMTTIKKSMGSILSLSNLPCPLGVCRRYRRPWTSSRSNL</sequence>
<dbReference type="Proteomes" id="UP000237105">
    <property type="component" value="Unassembled WGS sequence"/>
</dbReference>
<dbReference type="OrthoDB" id="10266568at2759"/>
<dbReference type="AlphaFoldDB" id="A0A2P5A492"/>
<proteinExistence type="predicted"/>
<gene>
    <name evidence="1" type="ORF">PanWU01x14_370820</name>
</gene>
<organism evidence="1 2">
    <name type="scientific">Parasponia andersonii</name>
    <name type="common">Sponia andersonii</name>
    <dbReference type="NCBI Taxonomy" id="3476"/>
    <lineage>
        <taxon>Eukaryota</taxon>
        <taxon>Viridiplantae</taxon>
        <taxon>Streptophyta</taxon>
        <taxon>Embryophyta</taxon>
        <taxon>Tracheophyta</taxon>
        <taxon>Spermatophyta</taxon>
        <taxon>Magnoliopsida</taxon>
        <taxon>eudicotyledons</taxon>
        <taxon>Gunneridae</taxon>
        <taxon>Pentapetalae</taxon>
        <taxon>rosids</taxon>
        <taxon>fabids</taxon>
        <taxon>Rosales</taxon>
        <taxon>Cannabaceae</taxon>
        <taxon>Parasponia</taxon>
    </lineage>
</organism>
<dbReference type="PANTHER" id="PTHR10476">
    <property type="entry name" value="CHARGED MULTIVESICULAR BODY PROTEIN"/>
    <property type="match status" value="1"/>
</dbReference>
<dbReference type="EMBL" id="JXTB01001135">
    <property type="protein sequence ID" value="PON31319.1"/>
    <property type="molecule type" value="Genomic_DNA"/>
</dbReference>
<name>A0A2P5A492_PARAD</name>
<accession>A0A2P5A492</accession>
<protein>
    <submittedName>
        <fullName evidence="1">Uncharacterized protein</fullName>
    </submittedName>
</protein>
<dbReference type="STRING" id="3476.A0A2P5A492"/>
<dbReference type="GO" id="GO:0007034">
    <property type="term" value="P:vacuolar transport"/>
    <property type="evidence" value="ECO:0007669"/>
    <property type="project" value="InterPro"/>
</dbReference>
<dbReference type="InterPro" id="IPR005024">
    <property type="entry name" value="Snf7_fam"/>
</dbReference>
<evidence type="ECO:0000313" key="2">
    <source>
        <dbReference type="Proteomes" id="UP000237105"/>
    </source>
</evidence>
<dbReference type="Gene3D" id="6.10.140.1230">
    <property type="match status" value="1"/>
</dbReference>
<comment type="caution">
    <text evidence="1">The sequence shown here is derived from an EMBL/GenBank/DDBJ whole genome shotgun (WGS) entry which is preliminary data.</text>
</comment>
<evidence type="ECO:0000313" key="1">
    <source>
        <dbReference type="EMBL" id="PON31319.1"/>
    </source>
</evidence>
<keyword evidence="2" id="KW-1185">Reference proteome</keyword>